<evidence type="ECO:0000313" key="3">
    <source>
        <dbReference type="Proteomes" id="UP000192997"/>
    </source>
</evidence>
<dbReference type="RefSeq" id="WP_085727864.1">
    <property type="nucleotide sequence ID" value="NZ_NBYN01000040.1"/>
</dbReference>
<protein>
    <submittedName>
        <fullName evidence="2">Uncharacterized protein</fullName>
    </submittedName>
</protein>
<organism evidence="2 3">
    <name type="scientific">Cylindrospermopsis raciborskii CENA303</name>
    <dbReference type="NCBI Taxonomy" id="1170769"/>
    <lineage>
        <taxon>Bacteria</taxon>
        <taxon>Bacillati</taxon>
        <taxon>Cyanobacteriota</taxon>
        <taxon>Cyanophyceae</taxon>
        <taxon>Nostocales</taxon>
        <taxon>Aphanizomenonaceae</taxon>
        <taxon>Cylindrospermopsis</taxon>
    </lineage>
</organism>
<dbReference type="Proteomes" id="UP000192997">
    <property type="component" value="Unassembled WGS sequence"/>
</dbReference>
<feature type="chain" id="PRO_5012552749" evidence="1">
    <location>
        <begin position="27"/>
        <end position="259"/>
    </location>
</feature>
<accession>A0A1X4G7T5</accession>
<dbReference type="EMBL" id="NBYN01000040">
    <property type="protein sequence ID" value="OSO91868.1"/>
    <property type="molecule type" value="Genomic_DNA"/>
</dbReference>
<dbReference type="PROSITE" id="PS51257">
    <property type="entry name" value="PROKAR_LIPOPROTEIN"/>
    <property type="match status" value="1"/>
</dbReference>
<evidence type="ECO:0000313" key="2">
    <source>
        <dbReference type="EMBL" id="OSO91868.1"/>
    </source>
</evidence>
<name>A0A1X4G7T5_9CYAN</name>
<keyword evidence="1" id="KW-0732">Signal</keyword>
<gene>
    <name evidence="2" type="ORF">B7O87_07250</name>
</gene>
<comment type="caution">
    <text evidence="2">The sequence shown here is derived from an EMBL/GenBank/DDBJ whole genome shotgun (WGS) entry which is preliminary data.</text>
</comment>
<dbReference type="AlphaFoldDB" id="A0A1X4G7T5"/>
<feature type="signal peptide" evidence="1">
    <location>
        <begin position="1"/>
        <end position="26"/>
    </location>
</feature>
<sequence length="259" mass="28007">MWKSCLSAVSSVMLVLGCFYTSQQQAIAQAQVVIDQDSLNIAKGIPWGAGGFPFSQVANIKDSLVDSIAGKVVIDRHGEGPSGLGGPFSNPFPGRFVIVSLWGSNLDGCFLQVVVQKSPDDGQAELQQLVPKTLEIGLNNQIIELERNPSTKVRGFKVDYTYTEGGGTSVGNLIGKLLFGGNNQPAQNSEKKISSNWYMANTLFAVDQGTANLLRSAQPKEIRIRLRFENGDARIIPLGKGTVEKWPEVYGFNSTCVPQ</sequence>
<proteinExistence type="predicted"/>
<evidence type="ECO:0000256" key="1">
    <source>
        <dbReference type="SAM" id="SignalP"/>
    </source>
</evidence>
<reference evidence="3" key="1">
    <citation type="submission" date="2017-04" db="EMBL/GenBank/DDBJ databases">
        <authorList>
            <person name="Abreu V.A."/>
            <person name="Popin R.V."/>
            <person name="Rigonato J."/>
            <person name="Andreote A.P."/>
            <person name="Schaker P.C."/>
            <person name="Hoff-Risseti C."/>
            <person name="Alvarenga D.O."/>
            <person name="Varani A.M."/>
            <person name="Fiore M.F."/>
        </authorList>
    </citation>
    <scope>NUCLEOTIDE SEQUENCE [LARGE SCALE GENOMIC DNA]</scope>
    <source>
        <strain evidence="3">CENA303</strain>
    </source>
</reference>